<name>A0AB38CV42_9MYCO</name>
<dbReference type="GO" id="GO:0016829">
    <property type="term" value="F:lyase activity"/>
    <property type="evidence" value="ECO:0007669"/>
    <property type="project" value="UniProtKB-KW"/>
</dbReference>
<protein>
    <submittedName>
        <fullName evidence="2">Lactoylglutathione lyase-like lyase</fullName>
    </submittedName>
</protein>
<dbReference type="EMBL" id="FSHM01000001">
    <property type="protein sequence ID" value="SIA37631.1"/>
    <property type="molecule type" value="Genomic_DNA"/>
</dbReference>
<dbReference type="Pfam" id="PF00903">
    <property type="entry name" value="Glyoxalase"/>
    <property type="match status" value="1"/>
</dbReference>
<evidence type="ECO:0000259" key="1">
    <source>
        <dbReference type="PROSITE" id="PS51819"/>
    </source>
</evidence>
<sequence length="142" mass="15447">MNGPREEQTAALQVTRFDHIVINCRDVDITAAWYERVLGMSRETFGPAARTALTFGMQKINLRPIAATQDEWFTGVAAAAGSDDLCFITGAAPAQVRAHLEACGVPIEQGPVTKIGALGEMTSHYYYCRDPDGNLIEIAVYP</sequence>
<reference evidence="2 3" key="1">
    <citation type="submission" date="2016-11" db="EMBL/GenBank/DDBJ databases">
        <authorList>
            <consortium name="Pathogen Informatics"/>
        </authorList>
    </citation>
    <scope>NUCLEOTIDE SEQUENCE [LARGE SCALE GENOMIC DNA]</scope>
    <source>
        <strain evidence="2 3">104</strain>
    </source>
</reference>
<dbReference type="RefSeq" id="WP_052537211.1">
    <property type="nucleotide sequence ID" value="NZ_CAACXP010000002.1"/>
</dbReference>
<comment type="caution">
    <text evidence="2">The sequence shown here is derived from an EMBL/GenBank/DDBJ whole genome shotgun (WGS) entry which is preliminary data.</text>
</comment>
<dbReference type="SUPFAM" id="SSF54593">
    <property type="entry name" value="Glyoxalase/Bleomycin resistance protein/Dihydroxybiphenyl dioxygenase"/>
    <property type="match status" value="1"/>
</dbReference>
<dbReference type="PROSITE" id="PS51819">
    <property type="entry name" value="VOC"/>
    <property type="match status" value="1"/>
</dbReference>
<evidence type="ECO:0000313" key="2">
    <source>
        <dbReference type="EMBL" id="SIA37631.1"/>
    </source>
</evidence>
<accession>A0AB38CV42</accession>
<keyword evidence="2" id="KW-0456">Lyase</keyword>
<dbReference type="InterPro" id="IPR037523">
    <property type="entry name" value="VOC_core"/>
</dbReference>
<dbReference type="Gene3D" id="3.10.180.10">
    <property type="entry name" value="2,3-Dihydroxybiphenyl 1,2-Dioxygenase, domain 1"/>
    <property type="match status" value="1"/>
</dbReference>
<evidence type="ECO:0000313" key="3">
    <source>
        <dbReference type="Proteomes" id="UP000185210"/>
    </source>
</evidence>
<dbReference type="InterPro" id="IPR004360">
    <property type="entry name" value="Glyas_Fos-R_dOase_dom"/>
</dbReference>
<dbReference type="Proteomes" id="UP000185210">
    <property type="component" value="Unassembled WGS sequence"/>
</dbReference>
<proteinExistence type="predicted"/>
<dbReference type="InterPro" id="IPR029068">
    <property type="entry name" value="Glyas_Bleomycin-R_OHBP_Dase"/>
</dbReference>
<dbReference type="AlphaFoldDB" id="A0AB38CV42"/>
<dbReference type="PANTHER" id="PTHR21366">
    <property type="entry name" value="GLYOXALASE FAMILY PROTEIN"/>
    <property type="match status" value="1"/>
</dbReference>
<gene>
    <name evidence="2" type="ORF">SAMEA2070301_01124</name>
</gene>
<feature type="domain" description="VOC" evidence="1">
    <location>
        <begin position="16"/>
        <end position="141"/>
    </location>
</feature>
<dbReference type="InterPro" id="IPR050383">
    <property type="entry name" value="GlyoxalaseI/FosfomycinResist"/>
</dbReference>
<dbReference type="PANTHER" id="PTHR21366:SF31">
    <property type="entry name" value="METALLOTHIOL TRANSFERASE FOSB"/>
    <property type="match status" value="1"/>
</dbReference>
<organism evidence="2 3">
    <name type="scientific">Mycobacteroides abscessus subsp. abscessus</name>
    <dbReference type="NCBI Taxonomy" id="1185650"/>
    <lineage>
        <taxon>Bacteria</taxon>
        <taxon>Bacillati</taxon>
        <taxon>Actinomycetota</taxon>
        <taxon>Actinomycetes</taxon>
        <taxon>Mycobacteriales</taxon>
        <taxon>Mycobacteriaceae</taxon>
        <taxon>Mycobacteroides</taxon>
        <taxon>Mycobacteroides abscessus</taxon>
    </lineage>
</organism>